<keyword evidence="1" id="KW-1133">Transmembrane helix</keyword>
<comment type="caution">
    <text evidence="2">The sequence shown here is derived from an EMBL/GenBank/DDBJ whole genome shotgun (WGS) entry which is preliminary data.</text>
</comment>
<feature type="transmembrane region" description="Helical" evidence="1">
    <location>
        <begin position="58"/>
        <end position="80"/>
    </location>
</feature>
<dbReference type="Proteomes" id="UP000013909">
    <property type="component" value="Unassembled WGS sequence"/>
</dbReference>
<keyword evidence="1" id="KW-0812">Transmembrane</keyword>
<feature type="transmembrane region" description="Helical" evidence="1">
    <location>
        <begin position="92"/>
        <end position="109"/>
    </location>
</feature>
<sequence>MSLYSRLSAEDKLSKGYMRYLAIFAVLVIPTYTFLFGTKESPFYFTLSMIGNLVEYRTGFIIWGVVTGLLITFYVYRLYVLKAFQHRKAKKLLFGSLMFLVLTVIIPAVEELPFLKKLHAVMAVLFALSLTASLYLFIRFLGQIDQQITVRSTWMLFTIVGVSVGLFFLLGNTGIFELFFFFSLSLFLILLKVWLRPYQSKL</sequence>
<dbReference type="RefSeq" id="WP_010853358.1">
    <property type="nucleotide sequence ID" value="NZ_AQHR01000040.1"/>
</dbReference>
<evidence type="ECO:0000313" key="3">
    <source>
        <dbReference type="Proteomes" id="UP000013909"/>
    </source>
</evidence>
<feature type="transmembrane region" description="Helical" evidence="1">
    <location>
        <begin position="121"/>
        <end position="142"/>
    </location>
</feature>
<reference evidence="2 3" key="1">
    <citation type="submission" date="2013-02" db="EMBL/GenBank/DDBJ databases">
        <title>A novel strain isolated from Lonar lake, Maharashtra, India.</title>
        <authorList>
            <person name="Singh A."/>
        </authorList>
    </citation>
    <scope>NUCLEOTIDE SEQUENCE [LARGE SCALE GENOMIC DNA]</scope>
    <source>
        <strain evidence="2 3">AK24</strain>
    </source>
</reference>
<keyword evidence="1" id="KW-0472">Membrane</keyword>
<feature type="transmembrane region" description="Helical" evidence="1">
    <location>
        <begin position="20"/>
        <end position="38"/>
    </location>
</feature>
<evidence type="ECO:0008006" key="4">
    <source>
        <dbReference type="Google" id="ProtNLM"/>
    </source>
</evidence>
<dbReference type="OrthoDB" id="9858292at2"/>
<organism evidence="2 3">
    <name type="scientific">Lunatimonas lonarensis</name>
    <dbReference type="NCBI Taxonomy" id="1232681"/>
    <lineage>
        <taxon>Bacteria</taxon>
        <taxon>Pseudomonadati</taxon>
        <taxon>Bacteroidota</taxon>
        <taxon>Cytophagia</taxon>
        <taxon>Cytophagales</taxon>
        <taxon>Cyclobacteriaceae</taxon>
    </lineage>
</organism>
<keyword evidence="3" id="KW-1185">Reference proteome</keyword>
<dbReference type="EMBL" id="AQHR01000040">
    <property type="protein sequence ID" value="EON78349.1"/>
    <property type="molecule type" value="Genomic_DNA"/>
</dbReference>
<accession>R7ZWG7</accession>
<evidence type="ECO:0000256" key="1">
    <source>
        <dbReference type="SAM" id="Phobius"/>
    </source>
</evidence>
<feature type="transmembrane region" description="Helical" evidence="1">
    <location>
        <begin position="154"/>
        <end position="172"/>
    </location>
</feature>
<feature type="transmembrane region" description="Helical" evidence="1">
    <location>
        <begin position="178"/>
        <end position="195"/>
    </location>
</feature>
<protein>
    <recommendedName>
        <fullName evidence="4">DUF998 domain-containing protein</fullName>
    </recommendedName>
</protein>
<name>R7ZWG7_9BACT</name>
<gene>
    <name evidence="2" type="ORF">ADIS_1212</name>
</gene>
<proteinExistence type="predicted"/>
<evidence type="ECO:0000313" key="2">
    <source>
        <dbReference type="EMBL" id="EON78349.1"/>
    </source>
</evidence>
<dbReference type="AlphaFoldDB" id="R7ZWG7"/>